<evidence type="ECO:0000256" key="1">
    <source>
        <dbReference type="ARBA" id="ARBA00007047"/>
    </source>
</evidence>
<comment type="caution">
    <text evidence="3">The sequence shown here is derived from an EMBL/GenBank/DDBJ whole genome shotgun (WGS) entry which is preliminary data.</text>
</comment>
<organism evidence="3 4">
    <name type="scientific">Microbacterium ulmi</name>
    <dbReference type="NCBI Taxonomy" id="179095"/>
    <lineage>
        <taxon>Bacteria</taxon>
        <taxon>Bacillati</taxon>
        <taxon>Actinomycetota</taxon>
        <taxon>Actinomycetes</taxon>
        <taxon>Micrococcales</taxon>
        <taxon>Microbacteriaceae</taxon>
        <taxon>Microbacterium</taxon>
    </lineage>
</organism>
<dbReference type="GO" id="GO:0008410">
    <property type="term" value="F:CoA-transferase activity"/>
    <property type="evidence" value="ECO:0007669"/>
    <property type="project" value="InterPro"/>
</dbReference>
<dbReference type="SUPFAM" id="SSF100950">
    <property type="entry name" value="NagB/RpiA/CoA transferase-like"/>
    <property type="match status" value="1"/>
</dbReference>
<dbReference type="AlphaFoldDB" id="A0A7Y2Q0Q6"/>
<protein>
    <submittedName>
        <fullName evidence="3">3-oxoacid CoA-transferase subunit B</fullName>
    </submittedName>
</protein>
<dbReference type="PANTHER" id="PTHR13707:SF57">
    <property type="entry name" value="SUCCINYL-COA:3-KETOACID COENZYME A TRANSFERASE SUBUNIT B-RELATED"/>
    <property type="match status" value="1"/>
</dbReference>
<sequence>MSTRIRREELAARIAADIPDGSYVNLGIGAPTLVANHLPADLEIVLHTENGLLGMGPAPHATEVDPDLINAGKQAVSELPGAAYFHHADSFGMMRGGHLDVCVLGAFQVSERGDLANWSTGAPGAIPAVGGAMDLAIGAKSVYVMTDLLTRSGTPKLVRACTYPLTGVRCVTRVYTDHAVFDIAPTGFVVREAFGDNTVDSLSALTGLTLSSAERG</sequence>
<evidence type="ECO:0000256" key="2">
    <source>
        <dbReference type="ARBA" id="ARBA00022679"/>
    </source>
</evidence>
<dbReference type="EMBL" id="JABEMB010000018">
    <property type="protein sequence ID" value="NNH04598.1"/>
    <property type="molecule type" value="Genomic_DNA"/>
</dbReference>
<dbReference type="Proteomes" id="UP000543598">
    <property type="component" value="Unassembled WGS sequence"/>
</dbReference>
<dbReference type="InterPro" id="IPR004165">
    <property type="entry name" value="CoA_trans_fam_I"/>
</dbReference>
<dbReference type="NCBIfam" id="TIGR02428">
    <property type="entry name" value="pcaJ_scoB_fam"/>
    <property type="match status" value="1"/>
</dbReference>
<dbReference type="Pfam" id="PF01144">
    <property type="entry name" value="CoA_trans"/>
    <property type="match status" value="1"/>
</dbReference>
<dbReference type="InterPro" id="IPR012791">
    <property type="entry name" value="3-oxoacid_CoA-transf_B"/>
</dbReference>
<proteinExistence type="inferred from homology"/>
<dbReference type="RefSeq" id="WP_167038216.1">
    <property type="nucleotide sequence ID" value="NZ_BAAANA010000001.1"/>
</dbReference>
<accession>A0A7Y2Q0Q6</accession>
<dbReference type="PANTHER" id="PTHR13707">
    <property type="entry name" value="KETOACID-COENZYME A TRANSFERASE"/>
    <property type="match status" value="1"/>
</dbReference>
<dbReference type="SMART" id="SM00882">
    <property type="entry name" value="CoA_trans"/>
    <property type="match status" value="1"/>
</dbReference>
<evidence type="ECO:0000313" key="3">
    <source>
        <dbReference type="EMBL" id="NNH04598.1"/>
    </source>
</evidence>
<keyword evidence="4" id="KW-1185">Reference proteome</keyword>
<dbReference type="InterPro" id="IPR037171">
    <property type="entry name" value="NagB/RpiA_transferase-like"/>
</dbReference>
<gene>
    <name evidence="3" type="ORF">HLA99_12160</name>
</gene>
<keyword evidence="2 3" id="KW-0808">Transferase</keyword>
<comment type="similarity">
    <text evidence="1">Belongs to the 3-oxoacid CoA-transferase subunit B family.</text>
</comment>
<name>A0A7Y2Q0Q6_9MICO</name>
<evidence type="ECO:0000313" key="4">
    <source>
        <dbReference type="Proteomes" id="UP000543598"/>
    </source>
</evidence>
<dbReference type="Gene3D" id="3.40.1080.10">
    <property type="entry name" value="Glutaconate Coenzyme A-transferase"/>
    <property type="match status" value="1"/>
</dbReference>
<reference evidence="3 4" key="1">
    <citation type="submission" date="2020-05" db="EMBL/GenBank/DDBJ databases">
        <title>MicrobeNet Type strains.</title>
        <authorList>
            <person name="Nicholson A.C."/>
        </authorList>
    </citation>
    <scope>NUCLEOTIDE SEQUENCE [LARGE SCALE GENOMIC DNA]</scope>
    <source>
        <strain evidence="3 4">JCM 14282</strain>
    </source>
</reference>